<comment type="caution">
    <text evidence="3">The sequence shown here is derived from an EMBL/GenBank/DDBJ whole genome shotgun (WGS) entry which is preliminary data.</text>
</comment>
<dbReference type="NCBIfam" id="TIGR04539">
    <property type="entry name" value="tRNA_cyclodipep"/>
    <property type="match status" value="1"/>
</dbReference>
<gene>
    <name evidence="2" type="ORF">OS493_007497</name>
    <name evidence="3" type="ORF">OS493_007505</name>
</gene>
<dbReference type="EMBL" id="MU826828">
    <property type="protein sequence ID" value="KAJ7374401.1"/>
    <property type="molecule type" value="Genomic_DNA"/>
</dbReference>
<evidence type="ECO:0000313" key="3">
    <source>
        <dbReference type="EMBL" id="KAJ7374401.1"/>
    </source>
</evidence>
<organism evidence="3 4">
    <name type="scientific">Desmophyllum pertusum</name>
    <dbReference type="NCBI Taxonomy" id="174260"/>
    <lineage>
        <taxon>Eukaryota</taxon>
        <taxon>Metazoa</taxon>
        <taxon>Cnidaria</taxon>
        <taxon>Anthozoa</taxon>
        <taxon>Hexacorallia</taxon>
        <taxon>Scleractinia</taxon>
        <taxon>Caryophylliina</taxon>
        <taxon>Caryophylliidae</taxon>
        <taxon>Desmophyllum</taxon>
    </lineage>
</organism>
<dbReference type="EMBL" id="MU826828">
    <property type="protein sequence ID" value="KAJ7374394.1"/>
    <property type="molecule type" value="Genomic_DNA"/>
</dbReference>
<evidence type="ECO:0000313" key="2">
    <source>
        <dbReference type="EMBL" id="KAJ7374394.1"/>
    </source>
</evidence>
<dbReference type="GO" id="GO:0016755">
    <property type="term" value="F:aminoacyltransferase activity"/>
    <property type="evidence" value="ECO:0007669"/>
    <property type="project" value="InterPro"/>
</dbReference>
<evidence type="ECO:0000313" key="4">
    <source>
        <dbReference type="Proteomes" id="UP001163046"/>
    </source>
</evidence>
<accession>A0A9W9Z3A1</accession>
<keyword evidence="4" id="KW-1185">Reference proteome</keyword>
<dbReference type="InterPro" id="IPR030903">
    <property type="entry name" value="CDPS"/>
</dbReference>
<dbReference type="Proteomes" id="UP001163046">
    <property type="component" value="Unassembled WGS sequence"/>
</dbReference>
<sequence>MDVSQVLLNGEKFLQDRRPVILGLSPGNSHYCKREVLERLFDFIARKNSDKALLFIPDKISEHNYRAIGSKKPEKSARTKGNELRNKCNKAIQSSGLCQASYSFIRWTEDVETCHEYNKALADIKDLYEANDEFRDDIRESTEAALRGLKGRGKGGNKKNELAEESAVDLKEGVQYVLKELAFFVAVPSIYENCEEFVFVYHRSWPLLERFVAGCYDGIEKPSLGVFVFNNTIKSD</sequence>
<name>A0A9W9Z3A1_9CNID</name>
<dbReference type="InterPro" id="IPR038622">
    <property type="entry name" value="CDPS_sf"/>
</dbReference>
<dbReference type="Gene3D" id="3.40.50.11710">
    <property type="entry name" value="Cyclodipeptide synthase"/>
    <property type="match status" value="1"/>
</dbReference>
<evidence type="ECO:0008006" key="5">
    <source>
        <dbReference type="Google" id="ProtNLM"/>
    </source>
</evidence>
<reference evidence="3" key="1">
    <citation type="submission" date="2023-01" db="EMBL/GenBank/DDBJ databases">
        <title>Genome assembly of the deep-sea coral Lophelia pertusa.</title>
        <authorList>
            <person name="Herrera S."/>
            <person name="Cordes E."/>
        </authorList>
    </citation>
    <scope>NUCLEOTIDE SEQUENCE</scope>
    <source>
        <strain evidence="3">USNM1676648</strain>
        <tissue evidence="3">Polyp</tissue>
    </source>
</reference>
<protein>
    <recommendedName>
        <fullName evidence="5">Cyclodipeptide synthase</fullName>
    </recommendedName>
</protein>
<dbReference type="AlphaFoldDB" id="A0A9W9Z3A1"/>
<evidence type="ECO:0000256" key="1">
    <source>
        <dbReference type="ARBA" id="ARBA00022679"/>
    </source>
</evidence>
<keyword evidence="1" id="KW-0808">Transferase</keyword>
<dbReference type="Pfam" id="PF16715">
    <property type="entry name" value="CDPS"/>
    <property type="match status" value="1"/>
</dbReference>
<proteinExistence type="predicted"/>
<dbReference type="OrthoDB" id="5983473at2759"/>